<dbReference type="AlphaFoldDB" id="A0A8X6GMY0"/>
<gene>
    <name evidence="2" type="ORF">TNCT_579831</name>
</gene>
<protein>
    <submittedName>
        <fullName evidence="2">Uncharacterized protein</fullName>
    </submittedName>
</protein>
<proteinExistence type="predicted"/>
<evidence type="ECO:0000313" key="2">
    <source>
        <dbReference type="EMBL" id="GFR07876.1"/>
    </source>
</evidence>
<comment type="caution">
    <text evidence="2">The sequence shown here is derived from an EMBL/GenBank/DDBJ whole genome shotgun (WGS) entry which is preliminary data.</text>
</comment>
<reference evidence="2" key="1">
    <citation type="submission" date="2020-07" db="EMBL/GenBank/DDBJ databases">
        <title>Multicomponent nature underlies the extraordinary mechanical properties of spider dragline silk.</title>
        <authorList>
            <person name="Kono N."/>
            <person name="Nakamura H."/>
            <person name="Mori M."/>
            <person name="Yoshida Y."/>
            <person name="Ohtoshi R."/>
            <person name="Malay A.D."/>
            <person name="Moran D.A.P."/>
            <person name="Tomita M."/>
            <person name="Numata K."/>
            <person name="Arakawa K."/>
        </authorList>
    </citation>
    <scope>NUCLEOTIDE SEQUENCE</scope>
</reference>
<evidence type="ECO:0000256" key="1">
    <source>
        <dbReference type="SAM" id="Coils"/>
    </source>
</evidence>
<accession>A0A8X6GMY0</accession>
<keyword evidence="3" id="KW-1185">Reference proteome</keyword>
<sequence length="163" mass="18573">MFGTGCEQSPSFLEVKLQLNNISALRDKIECLRKDYYSLPADVDLTEADSELEQLDDRLDKIETVKSRVYGTISNKNESFNAELEYLVIPKVTDLTPSVALNISDIQLPQGIQLADPEFFKPGGAAVALRRWEFVTLSHLWIRRCRRIQNSSHKSKNKCPEKD</sequence>
<dbReference type="Proteomes" id="UP000887116">
    <property type="component" value="Unassembled WGS sequence"/>
</dbReference>
<dbReference type="EMBL" id="BMAO01026223">
    <property type="protein sequence ID" value="GFR07876.1"/>
    <property type="molecule type" value="Genomic_DNA"/>
</dbReference>
<evidence type="ECO:0000313" key="3">
    <source>
        <dbReference type="Proteomes" id="UP000887116"/>
    </source>
</evidence>
<keyword evidence="1" id="KW-0175">Coiled coil</keyword>
<organism evidence="2 3">
    <name type="scientific">Trichonephila clavata</name>
    <name type="common">Joro spider</name>
    <name type="synonym">Nephila clavata</name>
    <dbReference type="NCBI Taxonomy" id="2740835"/>
    <lineage>
        <taxon>Eukaryota</taxon>
        <taxon>Metazoa</taxon>
        <taxon>Ecdysozoa</taxon>
        <taxon>Arthropoda</taxon>
        <taxon>Chelicerata</taxon>
        <taxon>Arachnida</taxon>
        <taxon>Araneae</taxon>
        <taxon>Araneomorphae</taxon>
        <taxon>Entelegynae</taxon>
        <taxon>Araneoidea</taxon>
        <taxon>Nephilidae</taxon>
        <taxon>Trichonephila</taxon>
    </lineage>
</organism>
<dbReference type="OrthoDB" id="6781688at2759"/>
<name>A0A8X6GMY0_TRICU</name>
<feature type="coiled-coil region" evidence="1">
    <location>
        <begin position="15"/>
        <end position="65"/>
    </location>
</feature>